<dbReference type="PANTHER" id="PTHR10472:SF5">
    <property type="entry name" value="D-AMINOACYL-TRNA DEACYLASE 1"/>
    <property type="match status" value="1"/>
</dbReference>
<sequence length="127" mass="14012">VVLLGIGKSDTEDDLMYLVDKVIKLRVFSDEQGQFDKSVQDVGGAILLVSQFTLYADTRKGRRPGFSDAMPVHEAKEVFTRVTETFRSSGVNIETGVFQADMSVSLVNDGPVTLLIDSTDRLESRHS</sequence>
<dbReference type="Pfam" id="PF02580">
    <property type="entry name" value="Tyr_Deacylase"/>
    <property type="match status" value="1"/>
</dbReference>
<evidence type="ECO:0000313" key="2">
    <source>
        <dbReference type="EMBL" id="SVA31845.1"/>
    </source>
</evidence>
<dbReference type="SUPFAM" id="SSF69500">
    <property type="entry name" value="DTD-like"/>
    <property type="match status" value="1"/>
</dbReference>
<dbReference type="FunFam" id="3.50.80.10:FF:000001">
    <property type="entry name" value="D-aminoacyl-tRNA deacylase"/>
    <property type="match status" value="1"/>
</dbReference>
<dbReference type="AlphaFoldDB" id="A0A381UUK4"/>
<dbReference type="GO" id="GO:0005737">
    <property type="term" value="C:cytoplasm"/>
    <property type="evidence" value="ECO:0007669"/>
    <property type="project" value="InterPro"/>
</dbReference>
<dbReference type="EMBL" id="UINC01007177">
    <property type="protein sequence ID" value="SVA31845.1"/>
    <property type="molecule type" value="Genomic_DNA"/>
</dbReference>
<feature type="non-terminal residue" evidence="2">
    <location>
        <position position="1"/>
    </location>
</feature>
<dbReference type="Gene3D" id="3.50.80.10">
    <property type="entry name" value="D-tyrosyl-tRNA(Tyr) deacylase"/>
    <property type="match status" value="1"/>
</dbReference>
<evidence type="ECO:0000256" key="1">
    <source>
        <dbReference type="ARBA" id="ARBA00009673"/>
    </source>
</evidence>
<dbReference type="NCBIfam" id="TIGR00256">
    <property type="entry name" value="D-aminoacyl-tRNA deacylase"/>
    <property type="match status" value="1"/>
</dbReference>
<dbReference type="InterPro" id="IPR003732">
    <property type="entry name" value="Daa-tRNA_deacyls_DTD"/>
</dbReference>
<organism evidence="2">
    <name type="scientific">marine metagenome</name>
    <dbReference type="NCBI Taxonomy" id="408172"/>
    <lineage>
        <taxon>unclassified sequences</taxon>
        <taxon>metagenomes</taxon>
        <taxon>ecological metagenomes</taxon>
    </lineage>
</organism>
<gene>
    <name evidence="2" type="ORF">METZ01_LOCUS84699</name>
</gene>
<name>A0A381UUK4_9ZZZZ</name>
<reference evidence="2" key="1">
    <citation type="submission" date="2018-05" db="EMBL/GenBank/DDBJ databases">
        <authorList>
            <person name="Lanie J.A."/>
            <person name="Ng W.-L."/>
            <person name="Kazmierczak K.M."/>
            <person name="Andrzejewski T.M."/>
            <person name="Davidsen T.M."/>
            <person name="Wayne K.J."/>
            <person name="Tettelin H."/>
            <person name="Glass J.I."/>
            <person name="Rusch D."/>
            <person name="Podicherti R."/>
            <person name="Tsui H.-C.T."/>
            <person name="Winkler M.E."/>
        </authorList>
    </citation>
    <scope>NUCLEOTIDE SEQUENCE</scope>
</reference>
<dbReference type="PANTHER" id="PTHR10472">
    <property type="entry name" value="D-TYROSYL-TRNA TYR DEACYLASE"/>
    <property type="match status" value="1"/>
</dbReference>
<evidence type="ECO:0008006" key="3">
    <source>
        <dbReference type="Google" id="ProtNLM"/>
    </source>
</evidence>
<dbReference type="InterPro" id="IPR023509">
    <property type="entry name" value="DTD-like_sf"/>
</dbReference>
<protein>
    <recommendedName>
        <fullName evidence="3">D-aminoacyl-tRNA deacylase</fullName>
    </recommendedName>
</protein>
<proteinExistence type="inferred from homology"/>
<dbReference type="GO" id="GO:0051500">
    <property type="term" value="F:D-tyrosyl-tRNA(Tyr) deacylase activity"/>
    <property type="evidence" value="ECO:0007669"/>
    <property type="project" value="TreeGrafter"/>
</dbReference>
<comment type="similarity">
    <text evidence="1">Belongs to the DTD family.</text>
</comment>
<accession>A0A381UUK4</accession>